<protein>
    <submittedName>
        <fullName evidence="1">Uncharacterized protein</fullName>
    </submittedName>
</protein>
<accession>A0A2P2MZK8</accession>
<sequence length="53" mass="6134">MANKQQTHQCHTPQFILLKITPQFSSFTPRKNCNFLTPFKSKSVRTQAQPSLQ</sequence>
<dbReference type="EMBL" id="GGEC01055182">
    <property type="protein sequence ID" value="MBX35666.1"/>
    <property type="molecule type" value="Transcribed_RNA"/>
</dbReference>
<reference evidence="1" key="1">
    <citation type="submission" date="2018-02" db="EMBL/GenBank/DDBJ databases">
        <title>Rhizophora mucronata_Transcriptome.</title>
        <authorList>
            <person name="Meera S.P."/>
            <person name="Sreeshan A."/>
            <person name="Augustine A."/>
        </authorList>
    </citation>
    <scope>NUCLEOTIDE SEQUENCE</scope>
    <source>
        <tissue evidence="1">Leaf</tissue>
    </source>
</reference>
<name>A0A2P2MZK8_RHIMU</name>
<organism evidence="1">
    <name type="scientific">Rhizophora mucronata</name>
    <name type="common">Asiatic mangrove</name>
    <dbReference type="NCBI Taxonomy" id="61149"/>
    <lineage>
        <taxon>Eukaryota</taxon>
        <taxon>Viridiplantae</taxon>
        <taxon>Streptophyta</taxon>
        <taxon>Embryophyta</taxon>
        <taxon>Tracheophyta</taxon>
        <taxon>Spermatophyta</taxon>
        <taxon>Magnoliopsida</taxon>
        <taxon>eudicotyledons</taxon>
        <taxon>Gunneridae</taxon>
        <taxon>Pentapetalae</taxon>
        <taxon>rosids</taxon>
        <taxon>fabids</taxon>
        <taxon>Malpighiales</taxon>
        <taxon>Rhizophoraceae</taxon>
        <taxon>Rhizophora</taxon>
    </lineage>
</organism>
<proteinExistence type="predicted"/>
<evidence type="ECO:0000313" key="1">
    <source>
        <dbReference type="EMBL" id="MBX35666.1"/>
    </source>
</evidence>
<dbReference type="AlphaFoldDB" id="A0A2P2MZK8"/>